<keyword evidence="2" id="KW-1133">Transmembrane helix</keyword>
<name>A0A6S6U5B4_9BACT</name>
<feature type="coiled-coil region" evidence="1">
    <location>
        <begin position="3"/>
        <end position="30"/>
    </location>
</feature>
<gene>
    <name evidence="3" type="ORF">HELGO_WM1893</name>
</gene>
<reference evidence="3" key="1">
    <citation type="submission" date="2020-01" db="EMBL/GenBank/DDBJ databases">
        <authorList>
            <person name="Meier V. D."/>
            <person name="Meier V D."/>
        </authorList>
    </citation>
    <scope>NUCLEOTIDE SEQUENCE</scope>
    <source>
        <strain evidence="3">HLG_WM_MAG_01</strain>
    </source>
</reference>
<evidence type="ECO:0000313" key="3">
    <source>
        <dbReference type="EMBL" id="CAA6828206.1"/>
    </source>
</evidence>
<dbReference type="AlphaFoldDB" id="A0A6S6U5B4"/>
<organism evidence="3">
    <name type="scientific">uncultured Sulfurovum sp</name>
    <dbReference type="NCBI Taxonomy" id="269237"/>
    <lineage>
        <taxon>Bacteria</taxon>
        <taxon>Pseudomonadati</taxon>
        <taxon>Campylobacterota</taxon>
        <taxon>Epsilonproteobacteria</taxon>
        <taxon>Campylobacterales</taxon>
        <taxon>Sulfurovaceae</taxon>
        <taxon>Sulfurovum</taxon>
        <taxon>environmental samples</taxon>
    </lineage>
</organism>
<protein>
    <submittedName>
        <fullName evidence="3">Uncharacterized protein</fullName>
    </submittedName>
</protein>
<proteinExistence type="predicted"/>
<evidence type="ECO:0000256" key="1">
    <source>
        <dbReference type="SAM" id="Coils"/>
    </source>
</evidence>
<keyword evidence="1" id="KW-0175">Coiled coil</keyword>
<evidence type="ECO:0000256" key="2">
    <source>
        <dbReference type="SAM" id="Phobius"/>
    </source>
</evidence>
<keyword evidence="2" id="KW-0812">Transmembrane</keyword>
<sequence>MMSERIETLLNELESIKMKLKEEIEEQERHISYEVHNGCVKFQNDVIEKQKKNMKHLFSWFKDIPLLHLLSSPLVYAMVIPALFLDLMLYIYQKVVFAIYKFKPIKRSDYIVFDRQYLAYLNPIEKINCLYCSYFNGLMQYASAIAGRSELYFCPIKHAKKMAYAHKHYYEFFAYGDEVDYQERLETLRKHSKDNDADKKR</sequence>
<accession>A0A6S6U5B4</accession>
<feature type="transmembrane region" description="Helical" evidence="2">
    <location>
        <begin position="74"/>
        <end position="92"/>
    </location>
</feature>
<keyword evidence="2" id="KW-0472">Membrane</keyword>
<dbReference type="EMBL" id="CACVAS010000170">
    <property type="protein sequence ID" value="CAA6828206.1"/>
    <property type="molecule type" value="Genomic_DNA"/>
</dbReference>